<evidence type="ECO:0000256" key="3">
    <source>
        <dbReference type="ARBA" id="ARBA00023043"/>
    </source>
</evidence>
<dbReference type="Pfam" id="PF07525">
    <property type="entry name" value="SOCS_box"/>
    <property type="match status" value="1"/>
</dbReference>
<dbReference type="Gene3D" id="1.25.40.20">
    <property type="entry name" value="Ankyrin repeat-containing domain"/>
    <property type="match status" value="2"/>
</dbReference>
<keyword evidence="5" id="KW-1185">Reference proteome</keyword>
<dbReference type="InterPro" id="IPR001496">
    <property type="entry name" value="SOCS_box"/>
</dbReference>
<dbReference type="PROSITE" id="PS50088">
    <property type="entry name" value="ANK_REPEAT"/>
    <property type="match status" value="5"/>
</dbReference>
<keyword evidence="2" id="KW-0677">Repeat</keyword>
<dbReference type="SUPFAM" id="SSF158235">
    <property type="entry name" value="SOCS box-like"/>
    <property type="match status" value="1"/>
</dbReference>
<dbReference type="GO" id="GO:0031436">
    <property type="term" value="C:BRCA1-BARD1 complex"/>
    <property type="evidence" value="ECO:0007669"/>
    <property type="project" value="TreeGrafter"/>
</dbReference>
<dbReference type="PANTHER" id="PTHR24171">
    <property type="entry name" value="ANKYRIN REPEAT DOMAIN-CONTAINING PROTEIN 39-RELATED"/>
    <property type="match status" value="1"/>
</dbReference>
<dbReference type="SUPFAM" id="SSF48403">
    <property type="entry name" value="Ankyrin repeat"/>
    <property type="match status" value="1"/>
</dbReference>
<dbReference type="GO" id="GO:0085020">
    <property type="term" value="P:protein K6-linked ubiquitination"/>
    <property type="evidence" value="ECO:0007669"/>
    <property type="project" value="TreeGrafter"/>
</dbReference>
<comment type="pathway">
    <text evidence="1">Protein modification; protein ubiquitination.</text>
</comment>
<dbReference type="SMART" id="SM00248">
    <property type="entry name" value="ANK"/>
    <property type="match status" value="6"/>
</dbReference>
<dbReference type="Gene3D" id="1.10.750.20">
    <property type="entry name" value="SOCS box"/>
    <property type="match status" value="1"/>
</dbReference>
<dbReference type="UniPathway" id="UPA00143"/>
<dbReference type="GO" id="GO:0004842">
    <property type="term" value="F:ubiquitin-protein transferase activity"/>
    <property type="evidence" value="ECO:0007669"/>
    <property type="project" value="TreeGrafter"/>
</dbReference>
<dbReference type="GO" id="GO:0070531">
    <property type="term" value="C:BRCA1-A complex"/>
    <property type="evidence" value="ECO:0007669"/>
    <property type="project" value="TreeGrafter"/>
</dbReference>
<dbReference type="InterPro" id="IPR002110">
    <property type="entry name" value="Ankyrin_rpt"/>
</dbReference>
<dbReference type="PANTHER" id="PTHR24171:SF8">
    <property type="entry name" value="BRCA1-ASSOCIATED RING DOMAIN PROTEIN 1"/>
    <property type="match status" value="1"/>
</dbReference>
<protein>
    <submittedName>
        <fullName evidence="4">Uncharacterized protein</fullName>
    </submittedName>
</protein>
<reference evidence="4" key="3">
    <citation type="submission" date="2025-09" db="UniProtKB">
        <authorList>
            <consortium name="Ensembl"/>
        </authorList>
    </citation>
    <scope>IDENTIFICATION</scope>
</reference>
<dbReference type="AlphaFoldDB" id="A0A8C6K333"/>
<keyword evidence="3" id="KW-0040">ANK repeat</keyword>
<dbReference type="PROSITE" id="PS50297">
    <property type="entry name" value="ANK_REP_REGION"/>
    <property type="match status" value="3"/>
</dbReference>
<sequence>QSGLQEPSEVPVHRELWRRSKTSLPLPGPVTEKLQISPKLDLEHPLTAHTPATKYYTALVTGDLQSLEVLTDRYYQDVNVVFEISKDELEWQVKSQASYGLSGLWSLEYKRELSTPLCLAARRGHTAVLRHLLRRRADPDVAPGGRGPLHEACLGAHTECAALLLQHRAEPDLRSDQGLAPLHLCTTRDSLGCAKLLLRHGATVNLPSEDRGETALHVAARHCLCDHAWLYLRHGAHVDALSMQEETALSILCGQAPGTEGCLQLCRLLAAHGANVDARDEARRSPLHKACAAANASLARFLLQHGADVNAIDYNGLSPMGCVLQGAAFKRDLRPHVVVQLLLNHGSQKIWPPAFTKVLKSCAAVPEVIEVLFNSYTQIPISKQWAEAVPEDVLQQHQLFYESLFRLAGTVRCLQHLCRSAIRDKFGSKCHCLIPLLPVPKPLRDYLLLEPEGVVL</sequence>
<dbReference type="CDD" id="cd03723">
    <property type="entry name" value="SOCS_ASB4_ASB18"/>
    <property type="match status" value="1"/>
</dbReference>
<evidence type="ECO:0000313" key="5">
    <source>
        <dbReference type="Proteomes" id="UP000694405"/>
    </source>
</evidence>
<dbReference type="Pfam" id="PF00023">
    <property type="entry name" value="Ank"/>
    <property type="match status" value="1"/>
</dbReference>
<dbReference type="PROSITE" id="PS50225">
    <property type="entry name" value="SOCS"/>
    <property type="match status" value="1"/>
</dbReference>
<dbReference type="Proteomes" id="UP000694405">
    <property type="component" value="Chromosome 8"/>
</dbReference>
<reference evidence="4" key="1">
    <citation type="submission" date="2020-03" db="EMBL/GenBank/DDBJ databases">
        <title>Melopsittacus undulatus (budgerigar) genome, bMelUnd1, maternal haplotype with Z.</title>
        <authorList>
            <person name="Gedman G."/>
            <person name="Mountcastle J."/>
            <person name="Haase B."/>
            <person name="Formenti G."/>
            <person name="Wright T."/>
            <person name="Apodaca J."/>
            <person name="Pelan S."/>
            <person name="Chow W."/>
            <person name="Rhie A."/>
            <person name="Howe K."/>
            <person name="Fedrigo O."/>
            <person name="Jarvis E.D."/>
        </authorList>
    </citation>
    <scope>NUCLEOTIDE SEQUENCE [LARGE SCALE GENOMIC DNA]</scope>
</reference>
<dbReference type="InterPro" id="IPR036770">
    <property type="entry name" value="Ankyrin_rpt-contain_sf"/>
</dbReference>
<evidence type="ECO:0000256" key="2">
    <source>
        <dbReference type="ARBA" id="ARBA00022737"/>
    </source>
</evidence>
<dbReference type="SMART" id="SM00969">
    <property type="entry name" value="SOCS_box"/>
    <property type="match status" value="1"/>
</dbReference>
<dbReference type="GO" id="GO:0035556">
    <property type="term" value="P:intracellular signal transduction"/>
    <property type="evidence" value="ECO:0007669"/>
    <property type="project" value="InterPro"/>
</dbReference>
<accession>A0A8V5HBL9</accession>
<organism evidence="4 5">
    <name type="scientific">Melopsittacus undulatus</name>
    <name type="common">Budgerigar</name>
    <name type="synonym">Psittacus undulatus</name>
    <dbReference type="NCBI Taxonomy" id="13146"/>
    <lineage>
        <taxon>Eukaryota</taxon>
        <taxon>Metazoa</taxon>
        <taxon>Chordata</taxon>
        <taxon>Craniata</taxon>
        <taxon>Vertebrata</taxon>
        <taxon>Euteleostomi</taxon>
        <taxon>Archelosauria</taxon>
        <taxon>Archosauria</taxon>
        <taxon>Dinosauria</taxon>
        <taxon>Saurischia</taxon>
        <taxon>Theropoda</taxon>
        <taxon>Coelurosauria</taxon>
        <taxon>Aves</taxon>
        <taxon>Neognathae</taxon>
        <taxon>Neoaves</taxon>
        <taxon>Telluraves</taxon>
        <taxon>Australaves</taxon>
        <taxon>Psittaciformes</taxon>
        <taxon>Psittaculidae</taxon>
        <taxon>Melopsittacus</taxon>
    </lineage>
</organism>
<name>A0A8C6K333_MELUD</name>
<evidence type="ECO:0000313" key="4">
    <source>
        <dbReference type="Ensembl" id="ENSMUNP00000021517.2"/>
    </source>
</evidence>
<evidence type="ECO:0000256" key="1">
    <source>
        <dbReference type="ARBA" id="ARBA00004906"/>
    </source>
</evidence>
<reference evidence="4" key="2">
    <citation type="submission" date="2025-08" db="UniProtKB">
        <authorList>
            <consortium name="Ensembl"/>
        </authorList>
    </citation>
    <scope>IDENTIFICATION</scope>
</reference>
<dbReference type="InterPro" id="IPR036036">
    <property type="entry name" value="SOCS_box-like_dom_sf"/>
</dbReference>
<dbReference type="Pfam" id="PF12796">
    <property type="entry name" value="Ank_2"/>
    <property type="match status" value="2"/>
</dbReference>
<dbReference type="Ensembl" id="ENSMUNT00000024568.2">
    <property type="protein sequence ID" value="ENSMUNP00000021517.2"/>
    <property type="gene ID" value="ENSMUNG00000016236.2"/>
</dbReference>
<proteinExistence type="predicted"/>
<gene>
    <name evidence="4" type="primary">LOC101878421</name>
</gene>
<accession>A0A8C6K333</accession>